<dbReference type="SUPFAM" id="SSF53254">
    <property type="entry name" value="Phosphoglycerate mutase-like"/>
    <property type="match status" value="1"/>
</dbReference>
<keyword evidence="11" id="KW-1185">Reference proteome</keyword>
<dbReference type="eggNOG" id="COG0588">
    <property type="taxonomic scope" value="Bacteria"/>
</dbReference>
<evidence type="ECO:0000313" key="11">
    <source>
        <dbReference type="Proteomes" id="UP000007382"/>
    </source>
</evidence>
<dbReference type="PATRIC" id="fig|1162668.3.peg.2368"/>
<comment type="similarity">
    <text evidence="1 5">Belongs to the phosphoglycerate mutase family. BPG-dependent PGAM subfamily.</text>
</comment>
<dbReference type="GO" id="GO:0006094">
    <property type="term" value="P:gluconeogenesis"/>
    <property type="evidence" value="ECO:0007669"/>
    <property type="project" value="UniProtKB-UniRule"/>
</dbReference>
<dbReference type="PANTHER" id="PTHR11931">
    <property type="entry name" value="PHOSPHOGLYCERATE MUTASE"/>
    <property type="match status" value="1"/>
</dbReference>
<reference evidence="10 11" key="1">
    <citation type="journal article" date="2012" name="J. Bacteriol.">
        <title>Complete Genome Sequence of Leptospirillum ferrooxidans Strain C2-3, Isolated from a Fresh Volcanic Ash Deposit on the Island of Miyake, Japan.</title>
        <authorList>
            <person name="Fujimura R."/>
            <person name="Sato Y."/>
            <person name="Nishizawa T."/>
            <person name="Oshima K."/>
            <person name="Kim S.-W."/>
            <person name="Hattori M."/>
            <person name="Kamijo T."/>
            <person name="Ohta H."/>
        </authorList>
    </citation>
    <scope>NUCLEOTIDE SEQUENCE [LARGE SCALE GENOMIC DNA]</scope>
    <source>
        <strain evidence="10 11">C2-3</strain>
    </source>
</reference>
<dbReference type="InterPro" id="IPR013078">
    <property type="entry name" value="His_Pase_superF_clade-1"/>
</dbReference>
<name>I0IQX4_LEPFC</name>
<dbReference type="CDD" id="cd07067">
    <property type="entry name" value="HP_PGM_like"/>
    <property type="match status" value="1"/>
</dbReference>
<feature type="binding site" evidence="5 7">
    <location>
        <position position="64"/>
    </location>
    <ligand>
        <name>substrate</name>
    </ligand>
</feature>
<protein>
    <recommendedName>
        <fullName evidence="5 9">2,3-bisphosphoglycerate-dependent phosphoglycerate mutase</fullName>
        <shortName evidence="5">BPG-dependent PGAM</shortName>
        <shortName evidence="5">PGAM</shortName>
        <shortName evidence="5">Phosphoglyceromutase</shortName>
        <shortName evidence="5">dPGM</shortName>
        <ecNumber evidence="5 9">5.4.2.11</ecNumber>
    </recommendedName>
</protein>
<evidence type="ECO:0000256" key="2">
    <source>
        <dbReference type="ARBA" id="ARBA00022432"/>
    </source>
</evidence>
<dbReference type="PROSITE" id="PS00175">
    <property type="entry name" value="PG_MUTASE"/>
    <property type="match status" value="1"/>
</dbReference>
<dbReference type="GO" id="GO:0006096">
    <property type="term" value="P:glycolytic process"/>
    <property type="evidence" value="ECO:0007669"/>
    <property type="project" value="UniProtKB-UniRule"/>
</dbReference>
<feature type="binding site" evidence="5 7">
    <location>
        <begin position="118"/>
        <end position="119"/>
    </location>
    <ligand>
        <name>substrate</name>
    </ligand>
</feature>
<dbReference type="NCBIfam" id="TIGR01258">
    <property type="entry name" value="pgm_1"/>
    <property type="match status" value="2"/>
</dbReference>
<evidence type="ECO:0000256" key="4">
    <source>
        <dbReference type="ARBA" id="ARBA00023235"/>
    </source>
</evidence>
<accession>I0IQX4</accession>
<evidence type="ECO:0000256" key="9">
    <source>
        <dbReference type="RuleBase" id="RU004512"/>
    </source>
</evidence>
<evidence type="ECO:0000256" key="7">
    <source>
        <dbReference type="PIRSR" id="PIRSR613078-2"/>
    </source>
</evidence>
<dbReference type="InterPro" id="IPR001345">
    <property type="entry name" value="PG/BPGM_mutase_AS"/>
</dbReference>
<dbReference type="GO" id="GO:0004619">
    <property type="term" value="F:phosphoglycerate mutase activity"/>
    <property type="evidence" value="ECO:0007669"/>
    <property type="project" value="UniProtKB-UniRule"/>
</dbReference>
<dbReference type="EMBL" id="AP012342">
    <property type="protein sequence ID" value="BAM07673.1"/>
    <property type="molecule type" value="Genomic_DNA"/>
</dbReference>
<evidence type="ECO:0000256" key="8">
    <source>
        <dbReference type="PIRSR" id="PIRSR613078-3"/>
    </source>
</evidence>
<feature type="binding site" evidence="5 7">
    <location>
        <begin position="91"/>
        <end position="94"/>
    </location>
    <ligand>
        <name>substrate</name>
    </ligand>
</feature>
<comment type="function">
    <text evidence="5 9">Catalyzes the interconversion of 2-phosphoglycerate and 3-phosphoglycerate.</text>
</comment>
<dbReference type="PIRSF" id="PIRSF000709">
    <property type="entry name" value="6PFK_2-Ptase"/>
    <property type="match status" value="1"/>
</dbReference>
<dbReference type="KEGG" id="lfc:LFE_1998"/>
<proteinExistence type="inferred from homology"/>
<dbReference type="EC" id="5.4.2.11" evidence="5 9"/>
<dbReference type="RefSeq" id="WP_014450157.1">
    <property type="nucleotide sequence ID" value="NC_017094.1"/>
</dbReference>
<dbReference type="InterPro" id="IPR005952">
    <property type="entry name" value="Phosphogly_mut1"/>
</dbReference>
<keyword evidence="4 5" id="KW-0413">Isomerase</keyword>
<dbReference type="SMART" id="SM00855">
    <property type="entry name" value="PGAM"/>
    <property type="match status" value="1"/>
</dbReference>
<dbReference type="Proteomes" id="UP000007382">
    <property type="component" value="Chromosome"/>
</dbReference>
<dbReference type="HOGENOM" id="CLU_033323_1_4_0"/>
<organism evidence="10 11">
    <name type="scientific">Leptospirillum ferrooxidans (strain C2-3)</name>
    <dbReference type="NCBI Taxonomy" id="1162668"/>
    <lineage>
        <taxon>Bacteria</taxon>
        <taxon>Pseudomonadati</taxon>
        <taxon>Nitrospirota</taxon>
        <taxon>Nitrospiria</taxon>
        <taxon>Nitrospirales</taxon>
        <taxon>Nitrospiraceae</taxon>
        <taxon>Leptospirillum</taxon>
    </lineage>
</organism>
<dbReference type="HAMAP" id="MF_01039">
    <property type="entry name" value="PGAM_GpmA"/>
    <property type="match status" value="1"/>
</dbReference>
<evidence type="ECO:0000256" key="5">
    <source>
        <dbReference type="HAMAP-Rule" id="MF_01039"/>
    </source>
</evidence>
<dbReference type="Pfam" id="PF00300">
    <property type="entry name" value="His_Phos_1"/>
    <property type="match status" value="1"/>
</dbReference>
<feature type="site" description="Transition state stabilizer" evidence="5 8">
    <location>
        <position position="161"/>
    </location>
</feature>
<gene>
    <name evidence="5" type="primary">gpmA</name>
    <name evidence="10" type="ordered locus">LFE_1998</name>
</gene>
<evidence type="ECO:0000256" key="3">
    <source>
        <dbReference type="ARBA" id="ARBA00023152"/>
    </source>
</evidence>
<feature type="active site" description="Tele-phosphohistidine intermediate" evidence="5 6">
    <location>
        <position position="15"/>
    </location>
</feature>
<dbReference type="STRING" id="1162668.LFE_1998"/>
<evidence type="ECO:0000256" key="6">
    <source>
        <dbReference type="PIRSR" id="PIRSR613078-1"/>
    </source>
</evidence>
<feature type="binding site" evidence="5 7">
    <location>
        <begin position="27"/>
        <end position="28"/>
    </location>
    <ligand>
        <name>substrate</name>
    </ligand>
</feature>
<feature type="binding site" evidence="5 7">
    <location>
        <begin position="162"/>
        <end position="163"/>
    </location>
    <ligand>
        <name>substrate</name>
    </ligand>
</feature>
<feature type="binding site" evidence="5 7">
    <location>
        <position position="102"/>
    </location>
    <ligand>
        <name>substrate</name>
    </ligand>
</feature>
<feature type="binding site" evidence="5 7">
    <location>
        <begin position="14"/>
        <end position="21"/>
    </location>
    <ligand>
        <name>substrate</name>
    </ligand>
</feature>
<feature type="active site" description="Proton donor/acceptor" evidence="5 6">
    <location>
        <position position="91"/>
    </location>
</feature>
<dbReference type="UniPathway" id="UPA00109">
    <property type="reaction ID" value="UER00186"/>
</dbReference>
<comment type="catalytic activity">
    <reaction evidence="5 9">
        <text>(2R)-2-phosphoglycerate = (2R)-3-phosphoglycerate</text>
        <dbReference type="Rhea" id="RHEA:15901"/>
        <dbReference type="ChEBI" id="CHEBI:58272"/>
        <dbReference type="ChEBI" id="CHEBI:58289"/>
        <dbReference type="EC" id="5.4.2.11"/>
    </reaction>
</comment>
<dbReference type="Gene3D" id="3.40.50.1240">
    <property type="entry name" value="Phosphoglycerate mutase-like"/>
    <property type="match status" value="1"/>
</dbReference>
<keyword evidence="3 5" id="KW-0324">Glycolysis</keyword>
<dbReference type="InterPro" id="IPR029033">
    <property type="entry name" value="His_PPase_superfam"/>
</dbReference>
<reference evidence="11" key="2">
    <citation type="submission" date="2012-03" db="EMBL/GenBank/DDBJ databases">
        <title>The complete genome sequence of the pioneer microbe on fresh volcanic deposit, Leptospirillum ferrooxidans strain C2-3.</title>
        <authorList>
            <person name="Fujimura R."/>
            <person name="Sato Y."/>
            <person name="Nishizawa T."/>
            <person name="Nanba K."/>
            <person name="Oshima K."/>
            <person name="Hattori M."/>
            <person name="Kamijo T."/>
            <person name="Ohta H."/>
        </authorList>
    </citation>
    <scope>NUCLEOTIDE SEQUENCE [LARGE SCALE GENOMIC DNA]</scope>
    <source>
        <strain evidence="11">C2-3</strain>
    </source>
</reference>
<comment type="pathway">
    <text evidence="5 9">Carbohydrate degradation; glycolysis; pyruvate from D-glyceraldehyde 3-phosphate: step 3/5.</text>
</comment>
<evidence type="ECO:0000313" key="10">
    <source>
        <dbReference type="EMBL" id="BAM07673.1"/>
    </source>
</evidence>
<dbReference type="AlphaFoldDB" id="I0IQX4"/>
<sequence length="219" mass="24749">MSKEITPGCLALVRHGQSQWNLENRFTGWVDVDITKLGEEEARRAGNHLKGISFSKAFTSDLKRAQRTLQIIMETTGSTQLPVVRDEALNERHYGDLQGLDKDETAKKYGKEQVHIWRRSFDVPPPGGESLKMTLERVLPYVDREILPCLLKGENILVVAHGNSLRSIVMVLDQLDEKSILELNIPTAVPIIYTFRPVHLDQPVTGLKDLSVLEKITKE</sequence>
<keyword evidence="2 5" id="KW-0312">Gluconeogenesis</keyword>
<evidence type="ECO:0000256" key="1">
    <source>
        <dbReference type="ARBA" id="ARBA00006717"/>
    </source>
</evidence>